<evidence type="ECO:0000256" key="1">
    <source>
        <dbReference type="ARBA" id="ARBA00004424"/>
    </source>
</evidence>
<keyword evidence="3" id="KW-1003">Cell membrane</keyword>
<evidence type="ECO:0000259" key="19">
    <source>
        <dbReference type="PROSITE" id="PS50221"/>
    </source>
</evidence>
<dbReference type="Proteomes" id="UP000694580">
    <property type="component" value="Chromosome 6"/>
</dbReference>
<evidence type="ECO:0000256" key="15">
    <source>
        <dbReference type="ARBA" id="ARBA00083924"/>
    </source>
</evidence>
<dbReference type="Pfam" id="PF00002">
    <property type="entry name" value="7tm_2"/>
    <property type="match status" value="1"/>
</dbReference>
<evidence type="ECO:0000313" key="22">
    <source>
        <dbReference type="Proteomes" id="UP000694580"/>
    </source>
</evidence>
<dbReference type="GO" id="GO:0007189">
    <property type="term" value="P:adenylate cyclase-activating G protein-coupled receptor signaling pathway"/>
    <property type="evidence" value="ECO:0007669"/>
    <property type="project" value="TreeGrafter"/>
</dbReference>
<name>A0AAY3ZXT7_9TELE</name>
<evidence type="ECO:0000256" key="5">
    <source>
        <dbReference type="ARBA" id="ARBA00022692"/>
    </source>
</evidence>
<dbReference type="PROSITE" id="PS50221">
    <property type="entry name" value="GAIN_B"/>
    <property type="match status" value="1"/>
</dbReference>
<evidence type="ECO:0000256" key="16">
    <source>
        <dbReference type="ARBA" id="ARBA00093560"/>
    </source>
</evidence>
<comment type="subunit">
    <text evidence="16">Heterodimer of 2 chains generated by proteolytic processing; the large extracellular N-terminal fragment and the membrane-bound C-terminal fragment predominantly remain associated and non-covalently linked. Interacts with CFTR.</text>
</comment>
<evidence type="ECO:0000256" key="4">
    <source>
        <dbReference type="ARBA" id="ARBA00022553"/>
    </source>
</evidence>
<keyword evidence="11" id="KW-0675">Receptor</keyword>
<evidence type="ECO:0000256" key="11">
    <source>
        <dbReference type="ARBA" id="ARBA00023170"/>
    </source>
</evidence>
<reference evidence="21" key="3">
    <citation type="submission" date="2025-09" db="UniProtKB">
        <authorList>
            <consortium name="Ensembl"/>
        </authorList>
    </citation>
    <scope>IDENTIFICATION</scope>
</reference>
<gene>
    <name evidence="21" type="primary">PTPRJ</name>
</gene>
<feature type="transmembrane region" description="Helical" evidence="18">
    <location>
        <begin position="1817"/>
        <end position="1837"/>
    </location>
</feature>
<dbReference type="Pfam" id="PF26574">
    <property type="entry name" value="GAIN_ADGRG2"/>
    <property type="match status" value="1"/>
</dbReference>
<keyword evidence="12" id="KW-0325">Glycoprotein</keyword>
<reference evidence="21" key="2">
    <citation type="submission" date="2025-08" db="UniProtKB">
        <authorList>
            <consortium name="Ensembl"/>
        </authorList>
    </citation>
    <scope>IDENTIFICATION</scope>
</reference>
<comment type="similarity">
    <text evidence="2">Belongs to the G-protein coupled receptor 2 family. Adhesion G-protein coupled receptor (ADGR) subfamily.</text>
</comment>
<keyword evidence="13" id="KW-0807">Transducer</keyword>
<reference evidence="21 22" key="1">
    <citation type="submission" date="2020-06" db="EMBL/GenBank/DDBJ databases">
        <authorList>
            <consortium name="Wellcome Sanger Institute Data Sharing"/>
        </authorList>
    </citation>
    <scope>NUCLEOTIDE SEQUENCE [LARGE SCALE GENOMIC DNA]</scope>
</reference>
<feature type="domain" description="G-protein coupled receptors family 2 profile 2" evidence="20">
    <location>
        <begin position="1610"/>
        <end position="1866"/>
    </location>
</feature>
<accession>A0AAY3ZXT7</accession>
<dbReference type="InterPro" id="IPR000832">
    <property type="entry name" value="GPCR_2_secretin-like"/>
</dbReference>
<feature type="domain" description="GAIN-B" evidence="19">
    <location>
        <begin position="1434"/>
        <end position="1600"/>
    </location>
</feature>
<dbReference type="InterPro" id="IPR058857">
    <property type="entry name" value="GAIN_ADGRG2/6"/>
</dbReference>
<feature type="transmembrane region" description="Helical" evidence="18">
    <location>
        <begin position="1717"/>
        <end position="1739"/>
    </location>
</feature>
<evidence type="ECO:0000256" key="17">
    <source>
        <dbReference type="SAM" id="MobiDB-lite"/>
    </source>
</evidence>
<dbReference type="FunFam" id="2.60.220.50:FF:000003">
    <property type="entry name" value="adhesion G-protein coupled receptor G2 isoform X2"/>
    <property type="match status" value="1"/>
</dbReference>
<evidence type="ECO:0000256" key="18">
    <source>
        <dbReference type="SAM" id="Phobius"/>
    </source>
</evidence>
<protein>
    <recommendedName>
        <fullName evidence="14">Adhesion G-protein coupled receptor G2</fullName>
    </recommendedName>
    <alternativeName>
        <fullName evidence="15">G-protein coupled receptor 64</fullName>
    </alternativeName>
</protein>
<dbReference type="InterPro" id="IPR046338">
    <property type="entry name" value="GAIN_dom_sf"/>
</dbReference>
<dbReference type="Ensembl" id="ENSDCDT00010001999.1">
    <property type="protein sequence ID" value="ENSDCDP00010001923.1"/>
    <property type="gene ID" value="ENSDCDG00010000959.1"/>
</dbReference>
<comment type="subcellular location">
    <subcellularLocation>
        <location evidence="1">Apical cell membrane</location>
        <topology evidence="1">Multi-pass membrane protein</topology>
    </subcellularLocation>
</comment>
<dbReference type="PANTHER" id="PTHR12011:SF264">
    <property type="entry name" value="ADHESION G-PROTEIN COUPLED RECEPTOR G2"/>
    <property type="match status" value="1"/>
</dbReference>
<sequence>MDGGAAAPPCAKTGTGERAARVRLRRMATSRMYTGSTAGPQRLHVTPLMLSLLILLCLADSGYGQQPLPLTAVPDNSLRILTTLLSGILTTTTKTTNLSTDRETRTPLLMPVSSPNTLTTEAPFETNSMTNTEKTTMTSAFNNTSPTASFPENTLRTMIFNNLTTTMLSSSDNAASTAISDHITTTTTDFSVNSTNLSTSITTAPGVTNNTKGFEYTSTSTSSLPDNTTGFFNSIMTTSDISVNTTNTTALSTSITTARGDTNNTTGFEYNSTSTSSLLDNTTGFFNSIMTTSDISVNTTNTTALSTSITTARGDTNNTTGFEYNSTSTSSLLDNTTGFFNSIMTTSDISVNTTNTTDLSTSITTTSFTNNTTSFPINIITDFEYNSTTTASLPDNTATGLLNNITTPTTIDFSGNTTRTTNISTSTTTTGVTSNTSFSNSIATDFDYNSTRTASLPDNTTGFFNNITTTTIDFSGNTTSTTNFSTSTTTTPDFSNNTTNFPINIRTGFENNSTSNASLPDNTTTGFFNNITMTTTIDFSGNTTSTTNISTSTTNTSDFTNNTTNFPINIRTGFENNSTRTASLPDNTTTGFFNNITTTTIDVSGNTTSTTNISTSTTTTPDFTTNNTANFPLNVRKGFENNSTSNASLPDNTTTGFFNNITMKTTIDFSGNTTSTTNISNSTTNTSDFTNNTTNFPNNVTTSFEYNSTGTASLPENTTPGISIGTTNTTSFVNNRTGFIDVSTNTTNVPESTAKSFPYNTTLPSGSDEVQCDFLQVCGNQSDYYWMVLEVKVSGKNESYITDWLIQAFTDYLGMCPTDNEPLGFNKNSTMAPTQASPTNMTTNPASEGTNTLTSYSGTVTATTHTINVSENANESSSNIFQDIEVSCILTENISNTHCTVLLKVNRLGNPCCIQYALGKAAQSSTSASVVNNSVERLAKGVCNSTVPPSSGSVEKCSGSLTLPEACNPNTSSNNISCSGNWSTVYVRVEDHNPVTCPIVFEVLNNSCDFLAYCNSTDAYYSIYVNITSSWINQSDIEEMVNNLTLYQNNRTSCSMSPPQCRNLEFISALLVDTHVVCEESANGLQGCIVVVKLQHAVNMCDIMMALHFVFDNQTTVSTNGVVQRIALFGGTAGLSGDVLYGNLTVDSLDLSSAGLCGLAPDTRNILSCPNEKILIVNLNDNCEPGPGPTQTTTHFTVVTMSPTTTLSNSTSLNTTQNSIQPWYPTSSNSSSEMTTPSTLINATAATPNVTVTTSVSSNTTMLTVASPNVTITTSVAANTTIPTGAPPNIIVTTHVAAYTTIPTAAPTTALTAFANSTGQTTMSNTDAEANALLDLTNDVSSLNSSQVDQLVSKLQALLSGPNVSLSLGTISVKIVSNLLNASASVLATSSSRLIGIVDTVGLKLVLQGSSQTIFSDSLALAVKKVDGAHFQQTSFTITNPSDIQISGSSKRKREVIEMIGRSSGSQGSITLPASLTENLSPQDQQTASRLQFNFYQKNTIFQDIALGDRQLNSGILSTSVANLSITSLRENVSITLKNQNPIPVNYSAYCVFWDFSFNDGSGGWNTNGCTVLNSTDEETICSCNHLTSFGVLLDISRQGIMSRLQDTILTFITYIGCGLSAIFLSVTLLTYLCFGKLRKDIPSKILIHLCMALLLLNLVFLLDAWLALYPDAVGLCISTAFFLHYFLLASFTWMALEAIHMYLALVKVFNVNISHFMLKFSFAGWGIPLVVVIIVIAISKDNYGLISYGKFSDGTTDEFCWLKNNIAFYVAVVAYFCVVFLLNFCMFIVVMVQLWRIKRANPQNVQHRSTLQDARSVAGLTVLLGLTWGFAFFAWGPVNIPFMYLFAIFNSFQGFFIFVFHCAAKENVRRQWRIYLCCGKLRLAENSDWSRTVTQKTMKKSSVNGSTSFHSSNSSHSQNSILLSDVSERHNGICSPFDDQMITAREERTTDVVINEINSQYRNQISY</sequence>
<keyword evidence="6" id="KW-0732">Signal</keyword>
<feature type="transmembrane region" description="Helical" evidence="18">
    <location>
        <begin position="1647"/>
        <end position="1667"/>
    </location>
</feature>
<evidence type="ECO:0000313" key="21">
    <source>
        <dbReference type="Ensembl" id="ENSDCDP00010001923.1"/>
    </source>
</evidence>
<feature type="compositionally biased region" description="Low complexity" evidence="17">
    <location>
        <begin position="1207"/>
        <end position="1219"/>
    </location>
</feature>
<dbReference type="InterPro" id="IPR017981">
    <property type="entry name" value="GPCR_2-like_7TM"/>
</dbReference>
<evidence type="ECO:0000256" key="14">
    <source>
        <dbReference type="ARBA" id="ARBA00069918"/>
    </source>
</evidence>
<evidence type="ECO:0000256" key="2">
    <source>
        <dbReference type="ARBA" id="ARBA00007343"/>
    </source>
</evidence>
<keyword evidence="5 18" id="KW-0812">Transmembrane</keyword>
<evidence type="ECO:0000256" key="12">
    <source>
        <dbReference type="ARBA" id="ARBA00023180"/>
    </source>
</evidence>
<feature type="transmembrane region" description="Helical" evidence="18">
    <location>
        <begin position="1673"/>
        <end position="1697"/>
    </location>
</feature>
<dbReference type="Gene3D" id="1.20.1070.10">
    <property type="entry name" value="Rhodopsin 7-helix transmembrane proteins"/>
    <property type="match status" value="1"/>
</dbReference>
<dbReference type="GO" id="GO:0016324">
    <property type="term" value="C:apical plasma membrane"/>
    <property type="evidence" value="ECO:0007669"/>
    <property type="project" value="UniProtKB-SubCell"/>
</dbReference>
<evidence type="ECO:0000256" key="3">
    <source>
        <dbReference type="ARBA" id="ARBA00022475"/>
    </source>
</evidence>
<feature type="transmembrane region" description="Helical" evidence="18">
    <location>
        <begin position="1612"/>
        <end position="1635"/>
    </location>
</feature>
<feature type="region of interest" description="Disordered" evidence="17">
    <location>
        <begin position="1897"/>
        <end position="1918"/>
    </location>
</feature>
<keyword evidence="8" id="KW-0297">G-protein coupled receptor</keyword>
<proteinExistence type="inferred from homology"/>
<evidence type="ECO:0000256" key="13">
    <source>
        <dbReference type="ARBA" id="ARBA00023224"/>
    </source>
</evidence>
<dbReference type="GO" id="GO:0004930">
    <property type="term" value="F:G protein-coupled receptor activity"/>
    <property type="evidence" value="ECO:0007669"/>
    <property type="project" value="UniProtKB-KW"/>
</dbReference>
<dbReference type="Pfam" id="PF01825">
    <property type="entry name" value="GPS"/>
    <property type="match status" value="1"/>
</dbReference>
<keyword evidence="4" id="KW-0597">Phosphoprotein</keyword>
<dbReference type="GO" id="GO:0007166">
    <property type="term" value="P:cell surface receptor signaling pathway"/>
    <property type="evidence" value="ECO:0007669"/>
    <property type="project" value="InterPro"/>
</dbReference>
<dbReference type="Gene3D" id="2.60.220.50">
    <property type="match status" value="1"/>
</dbReference>
<evidence type="ECO:0000259" key="20">
    <source>
        <dbReference type="PROSITE" id="PS50261"/>
    </source>
</evidence>
<dbReference type="InterPro" id="IPR017983">
    <property type="entry name" value="GPCR_2_secretin-like_CS"/>
</dbReference>
<dbReference type="SMART" id="SM00303">
    <property type="entry name" value="GPS"/>
    <property type="match status" value="1"/>
</dbReference>
<evidence type="ECO:0000256" key="8">
    <source>
        <dbReference type="ARBA" id="ARBA00023040"/>
    </source>
</evidence>
<feature type="compositionally biased region" description="Low complexity" evidence="17">
    <location>
        <begin position="1226"/>
        <end position="1236"/>
    </location>
</feature>
<dbReference type="InterPro" id="IPR000203">
    <property type="entry name" value="GPS"/>
</dbReference>
<dbReference type="PANTHER" id="PTHR12011">
    <property type="entry name" value="ADHESION G-PROTEIN COUPLED RECEPTOR"/>
    <property type="match status" value="1"/>
</dbReference>
<dbReference type="PRINTS" id="PR00249">
    <property type="entry name" value="GPCRSECRETIN"/>
</dbReference>
<feature type="transmembrane region" description="Helical" evidence="18">
    <location>
        <begin position="1843"/>
        <end position="1865"/>
    </location>
</feature>
<keyword evidence="22" id="KW-1185">Reference proteome</keyword>
<evidence type="ECO:0000256" key="6">
    <source>
        <dbReference type="ARBA" id="ARBA00022729"/>
    </source>
</evidence>
<keyword evidence="7 18" id="KW-1133">Transmembrane helix</keyword>
<keyword evidence="9 18" id="KW-0472">Membrane</keyword>
<organism evidence="21 22">
    <name type="scientific">Denticeps clupeoides</name>
    <name type="common">denticle herring</name>
    <dbReference type="NCBI Taxonomy" id="299321"/>
    <lineage>
        <taxon>Eukaryota</taxon>
        <taxon>Metazoa</taxon>
        <taxon>Chordata</taxon>
        <taxon>Craniata</taxon>
        <taxon>Vertebrata</taxon>
        <taxon>Euteleostomi</taxon>
        <taxon>Actinopterygii</taxon>
        <taxon>Neopterygii</taxon>
        <taxon>Teleostei</taxon>
        <taxon>Clupei</taxon>
        <taxon>Clupeiformes</taxon>
        <taxon>Denticipitoidei</taxon>
        <taxon>Denticipitidae</taxon>
        <taxon>Denticeps</taxon>
    </lineage>
</organism>
<feature type="region of interest" description="Disordered" evidence="17">
    <location>
        <begin position="1207"/>
        <end position="1236"/>
    </location>
</feature>
<dbReference type="SUPFAM" id="SSF81321">
    <property type="entry name" value="Family A G protein-coupled receptor-like"/>
    <property type="match status" value="1"/>
</dbReference>
<dbReference type="GeneTree" id="ENSGT00940000164851"/>
<dbReference type="PROSITE" id="PS00650">
    <property type="entry name" value="G_PROTEIN_RECEP_F2_2"/>
    <property type="match status" value="1"/>
</dbReference>
<dbReference type="FunFam" id="1.20.1070.10:FF:000043">
    <property type="entry name" value="adhesion G-protein coupled receptor G2 isoform X1"/>
    <property type="match status" value="1"/>
</dbReference>
<evidence type="ECO:0000256" key="9">
    <source>
        <dbReference type="ARBA" id="ARBA00023136"/>
    </source>
</evidence>
<dbReference type="PROSITE" id="PS50261">
    <property type="entry name" value="G_PROTEIN_RECEP_F2_4"/>
    <property type="match status" value="1"/>
</dbReference>
<evidence type="ECO:0000256" key="10">
    <source>
        <dbReference type="ARBA" id="ARBA00023157"/>
    </source>
</evidence>
<keyword evidence="10" id="KW-1015">Disulfide bond</keyword>
<evidence type="ECO:0000256" key="7">
    <source>
        <dbReference type="ARBA" id="ARBA00022989"/>
    </source>
</evidence>
<feature type="transmembrane region" description="Helical" evidence="18">
    <location>
        <begin position="1767"/>
        <end position="1796"/>
    </location>
</feature>
<dbReference type="InterPro" id="IPR057244">
    <property type="entry name" value="GAIN_B"/>
</dbReference>
<feature type="compositionally biased region" description="Low complexity" evidence="17">
    <location>
        <begin position="1902"/>
        <end position="1918"/>
    </location>
</feature>